<keyword evidence="4" id="KW-0442">Lipid degradation</keyword>
<feature type="domain" description="AB hydrolase-1" evidence="7">
    <location>
        <begin position="16"/>
        <end position="145"/>
    </location>
</feature>
<dbReference type="InterPro" id="IPR006693">
    <property type="entry name" value="AB_hydrolase_lipase"/>
</dbReference>
<dbReference type="GO" id="GO:0016787">
    <property type="term" value="F:hydrolase activity"/>
    <property type="evidence" value="ECO:0007669"/>
    <property type="project" value="UniProtKB-KW"/>
</dbReference>
<evidence type="ECO:0000259" key="7">
    <source>
        <dbReference type="Pfam" id="PF00561"/>
    </source>
</evidence>
<dbReference type="VEuPathDB" id="VectorBase:PPAPM1_005296"/>
<evidence type="ECO:0000256" key="4">
    <source>
        <dbReference type="ARBA" id="ARBA00022963"/>
    </source>
</evidence>
<accession>A0A1B0DL47</accession>
<feature type="domain" description="Partial AB-hydrolase lipase" evidence="8">
    <location>
        <begin position="1386"/>
        <end position="1447"/>
    </location>
</feature>
<dbReference type="GO" id="GO:0016042">
    <property type="term" value="P:lipid catabolic process"/>
    <property type="evidence" value="ECO:0007669"/>
    <property type="project" value="UniProtKB-KW"/>
</dbReference>
<dbReference type="FunFam" id="3.40.50.1820:FF:000021">
    <property type="entry name" value="Lipase"/>
    <property type="match status" value="5"/>
</dbReference>
<evidence type="ECO:0000256" key="6">
    <source>
        <dbReference type="ARBA" id="ARBA00023180"/>
    </source>
</evidence>
<feature type="domain" description="Partial AB-hydrolase lipase" evidence="8">
    <location>
        <begin position="642"/>
        <end position="701"/>
    </location>
</feature>
<keyword evidence="3" id="KW-0378">Hydrolase</keyword>
<evidence type="ECO:0008006" key="11">
    <source>
        <dbReference type="Google" id="ProtNLM"/>
    </source>
</evidence>
<feature type="domain" description="Partial AB-hydrolase lipase" evidence="8">
    <location>
        <begin position="326"/>
        <end position="382"/>
    </location>
</feature>
<keyword evidence="5" id="KW-0443">Lipid metabolism</keyword>
<dbReference type="VEuPathDB" id="VectorBase:PPAI008991"/>
<dbReference type="Pfam" id="PF00561">
    <property type="entry name" value="Abhydrolase_1"/>
    <property type="match status" value="1"/>
</dbReference>
<dbReference type="PANTHER" id="PTHR11005">
    <property type="entry name" value="LYSOSOMAL ACID LIPASE-RELATED"/>
    <property type="match status" value="1"/>
</dbReference>
<evidence type="ECO:0000256" key="2">
    <source>
        <dbReference type="ARBA" id="ARBA00022729"/>
    </source>
</evidence>
<dbReference type="VEuPathDB" id="VectorBase:PPAPM1_000975"/>
<reference evidence="9" key="1">
    <citation type="submission" date="2022-08" db="UniProtKB">
        <authorList>
            <consortium name="EnsemblMetazoa"/>
        </authorList>
    </citation>
    <scope>IDENTIFICATION</scope>
    <source>
        <strain evidence="9">Israel</strain>
    </source>
</reference>
<comment type="similarity">
    <text evidence="1">Belongs to the AB hydrolase superfamily. Lipase family.</text>
</comment>
<dbReference type="InterPro" id="IPR000073">
    <property type="entry name" value="AB_hydrolase_1"/>
</dbReference>
<feature type="domain" description="Partial AB-hydrolase lipase" evidence="8">
    <location>
        <begin position="1001"/>
        <end position="1057"/>
    </location>
</feature>
<dbReference type="VEuPathDB" id="VectorBase:PPAPM1_007812"/>
<keyword evidence="6" id="KW-0325">Glycoprotein</keyword>
<evidence type="ECO:0000256" key="5">
    <source>
        <dbReference type="ARBA" id="ARBA00023098"/>
    </source>
</evidence>
<evidence type="ECO:0000313" key="10">
    <source>
        <dbReference type="Proteomes" id="UP000092462"/>
    </source>
</evidence>
<protein>
    <recommendedName>
        <fullName evidence="11">Partial AB-hydrolase lipase domain-containing protein</fullName>
    </recommendedName>
</protein>
<dbReference type="VEuPathDB" id="VectorBase:PPAPM1_003017"/>
<name>A0A1B0DL47_PHLPP</name>
<dbReference type="InterPro" id="IPR029058">
    <property type="entry name" value="AB_hydrolase_fold"/>
</dbReference>
<dbReference type="EMBL" id="AJVK01016188">
    <property type="status" value="NOT_ANNOTATED_CDS"/>
    <property type="molecule type" value="Genomic_DNA"/>
</dbReference>
<dbReference type="SUPFAM" id="SSF53474">
    <property type="entry name" value="alpha/beta-Hydrolases"/>
    <property type="match status" value="6"/>
</dbReference>
<evidence type="ECO:0000256" key="1">
    <source>
        <dbReference type="ARBA" id="ARBA00010701"/>
    </source>
</evidence>
<dbReference type="Proteomes" id="UP000092462">
    <property type="component" value="Unassembled WGS sequence"/>
</dbReference>
<dbReference type="Pfam" id="PF04083">
    <property type="entry name" value="Abhydro_lipase"/>
    <property type="match status" value="4"/>
</dbReference>
<evidence type="ECO:0000313" key="9">
    <source>
        <dbReference type="EnsemblMetazoa" id="PPAI008991-PA"/>
    </source>
</evidence>
<dbReference type="EnsemblMetazoa" id="PPAI008991-RA">
    <property type="protein sequence ID" value="PPAI008991-PA"/>
    <property type="gene ID" value="PPAI008991"/>
</dbReference>
<dbReference type="Gene3D" id="3.40.50.1820">
    <property type="entry name" value="alpha/beta hydrolase"/>
    <property type="match status" value="6"/>
</dbReference>
<evidence type="ECO:0000256" key="3">
    <source>
        <dbReference type="ARBA" id="ARBA00022801"/>
    </source>
</evidence>
<evidence type="ECO:0000259" key="8">
    <source>
        <dbReference type="Pfam" id="PF04083"/>
    </source>
</evidence>
<proteinExistence type="inferred from homology"/>
<keyword evidence="10" id="KW-1185">Reference proteome</keyword>
<sequence>MHRIPHGKVPDDTKRPAVFLLHGLLSSSADWVVIGPERALAYQLVDRGYDVWMGNARGNTYSRDHVSLDPNFPAFWDFTWHEIGMKDLPAMLDYVLTITGWDKLHYIGHSQGTTSLWVMLSLLPEYNNYFLSVSALAPVAYMSNCESPFFRFLALSGDTLELLSGLLGDYEFAPSTTLMQLGGQLTCMDYSPFQEVCSNILFLLAGYDSEQLNRTQLPAMMANIPAGASTKQYVHYAQVINSNYFRQYDYGLLGNIQKYKSTTPPDYPLEKITAPVGLFYSKNDWLAALEDVELLRSRISNTIFKDYLVPLPEFNHIDFLYAIDPEMVSVTGYPVESHVVETQDGYRLTMHRIPHGKVPDDTKRPVVFLQHGLLCSSADWVVIGPERALAYQLVDRGYDVWMGNARGNTYSRDHISLDPNFPAFWDFSWHEIGMKDLPAMLNYVLTITGWDKLHYIGHSQGTTSLWVMLSLLPEYNNYFLSISALAPVAYMSNCESPVFRTIALSSDPLDLLTDLLGNSEFTPSSKLMQLGGKAACMDYSPTQEVCTNILFLIAGYDSQQLNRTELPAIMANFPAGASTKQLIHYGQVINSNHFRQYDYGLLGNMEKYKSTAPPDYPLEKITAPIALFYSENDWLAAVEDTEMIIEHGYPVETHEVQTMDGYLLNMHRIPNEKNRTTEFATHKPVAFLQHGLLSSSEDWVVLGPERALAYLLADEGYDVWMGNARGNTHSRRHVSLSPESADFWNFSWHEIAMFDLPTMIDYVLKHTGQKKLHYIGFSQGTTCLFVMLSLKPKYNNVIITAHALAPMAYMSNLRSPLIRAFAPFISPSNNLEYLLGTNEFTPSNLLMQLGGHLLCKATSPFQEVCANVIFLIGGFDSEQLNRTLLPTILTYTPAGASTKQLIHYGQLYNSGYFRQYDYGTSRNSVKYRKQTPPIYPLRSITAPIALYYSENDWLATIADVKKLRVKLRNVIGKYVVPLPKFNHLDFIWAKDARSLLYNKPEMVSVTGYPVESHVVETQDGYRLTMHRIPRGKVPDDTKRPVVFLQHGLLCSSADWVVIGPERALAYQLVDRGYDVWMGNSRGNTYSRDHVSLDPKFAAFWNFSWHEIGMKDLPAMLDYVLKNTGWDKLHYIGHSQGTTSLWVMLSLLPEYNNYFLSVSALAPVAYMSNCESPVFRSLALVGNSLDLLTSILGASEFLPSSELMQLGGYLTCMDYSPFQEVCTNILFLIAGYDSQQLNRTQLPAIMANFPAGASTKQLIHYVQLINSKRFRQMDHGFLGNMLQYKSVVPPDYPLEKITAPIGLFYSVNDWLAAVKDVHHLRSRLSNVVKDYLVPFPKFNHIDFQYAIDMLRYSIILAIFGLVCGLPTDFVDGDNQVSGDGLTRFPSVTEMIESYGYPVESHVAQTADGYLLTMHRIPHGLAPGAGPAPNKPVVFLQHGLLSSSADWVVIGPENALAYLLADRGYDVWMGNARGNTHSRAHVSINPDRRAFWDFSWHEKGIFDLPAMIDYILRDTGRTKLHYVGHSQGTTALFIMLSLRPEYNNVILSAHALAPVAFMSNLRSPFIRAFAPFVDTLDTITSLLGMNEFMPSSTMMQMGGYTLCRDESLFQEVCSNSLFLIAGFNSEQLNRTQLPVIMANAPAGAATSQLVHYGQLYNSGHFRQFDHGRLGNMAEYGSFSPPDYPLDRITAPIALHFSDNDWLAAVVDVQELRSKLVNAEIIGAFRVPLAAFNHLDFLWAIDVRPLLALAPFVFILDKIASLLGINEFAPSSAMLQLGGFFLCRDQSIFQEICANVIFLIGGFDSEQLNKTMLPQITYYTPAGASTKQFVHYGQLYNSGKFRQYDHGWLGNMQIYNTFTPPEYPIERITAPIALYYSKNDWLSAVKDVEQLKSRIENILVESYNVPYEKFNHLDFLWAIDVKALVHNHVIALMDQFPES</sequence>
<dbReference type="VEuPathDB" id="VectorBase:PPAPM1_000809"/>
<organism evidence="9 10">
    <name type="scientific">Phlebotomus papatasi</name>
    <name type="common">Sandfly</name>
    <dbReference type="NCBI Taxonomy" id="29031"/>
    <lineage>
        <taxon>Eukaryota</taxon>
        <taxon>Metazoa</taxon>
        <taxon>Ecdysozoa</taxon>
        <taxon>Arthropoda</taxon>
        <taxon>Hexapoda</taxon>
        <taxon>Insecta</taxon>
        <taxon>Pterygota</taxon>
        <taxon>Neoptera</taxon>
        <taxon>Endopterygota</taxon>
        <taxon>Diptera</taxon>
        <taxon>Nematocera</taxon>
        <taxon>Psychodoidea</taxon>
        <taxon>Psychodidae</taxon>
        <taxon>Phlebotomus</taxon>
        <taxon>Phlebotomus</taxon>
    </lineage>
</organism>
<keyword evidence="2" id="KW-0732">Signal</keyword>